<name>A0A3S5CX36_9PEZI</name>
<protein>
    <submittedName>
        <fullName evidence="2">F16861cd-36ed-4e95-bcee-74e92e17b65e</fullName>
    </submittedName>
</protein>
<dbReference type="Proteomes" id="UP000289323">
    <property type="component" value="Unassembled WGS sequence"/>
</dbReference>
<evidence type="ECO:0000256" key="1">
    <source>
        <dbReference type="SAM" id="SignalP"/>
    </source>
</evidence>
<feature type="chain" id="PRO_5018741566" evidence="1">
    <location>
        <begin position="24"/>
        <end position="202"/>
    </location>
</feature>
<feature type="signal peptide" evidence="1">
    <location>
        <begin position="1"/>
        <end position="23"/>
    </location>
</feature>
<gene>
    <name evidence="2" type="ORF">TT172_LOCUS5352</name>
</gene>
<evidence type="ECO:0000313" key="2">
    <source>
        <dbReference type="EMBL" id="SPQ22933.1"/>
    </source>
</evidence>
<dbReference type="AlphaFoldDB" id="A0A3S5CX36"/>
<organism evidence="2 3">
    <name type="scientific">Thermothielavioides terrestris</name>
    <dbReference type="NCBI Taxonomy" id="2587410"/>
    <lineage>
        <taxon>Eukaryota</taxon>
        <taxon>Fungi</taxon>
        <taxon>Dikarya</taxon>
        <taxon>Ascomycota</taxon>
        <taxon>Pezizomycotina</taxon>
        <taxon>Sordariomycetes</taxon>
        <taxon>Sordariomycetidae</taxon>
        <taxon>Sordariales</taxon>
        <taxon>Chaetomiaceae</taxon>
        <taxon>Thermothielavioides</taxon>
    </lineage>
</organism>
<accession>A0A3S5CX36</accession>
<evidence type="ECO:0000313" key="3">
    <source>
        <dbReference type="Proteomes" id="UP000289323"/>
    </source>
</evidence>
<keyword evidence="1" id="KW-0732">Signal</keyword>
<dbReference type="EMBL" id="OUUZ01000009">
    <property type="protein sequence ID" value="SPQ22933.1"/>
    <property type="molecule type" value="Genomic_DNA"/>
</dbReference>
<sequence>MHSIAHLLSFPAILAVPVVVSLAYPGSPLFDGGNALVNRADLQDASLFNFAPFNITQLQILCIRPQITVDYSCNLSFHWFDPNSVKQNAVTSGTCQTSWSWDGVTKHNATIDGSDPVAGYRSCWLDSQTFFKVAVPSFWHPGNFTLELAHHYRDDENFTIPWDFPTTFADADILICDEQPLTSTMYHYRPGPINATVVGLID</sequence>
<proteinExistence type="predicted"/>
<reference evidence="2 3" key="1">
    <citation type="submission" date="2018-04" db="EMBL/GenBank/DDBJ databases">
        <authorList>
            <person name="Huttner S."/>
            <person name="Dainat J."/>
        </authorList>
    </citation>
    <scope>NUCLEOTIDE SEQUENCE [LARGE SCALE GENOMIC DNA]</scope>
</reference>